<reference evidence="1 2" key="1">
    <citation type="submission" date="2019-04" db="EMBL/GenBank/DDBJ databases">
        <authorList>
            <consortium name="DOE Joint Genome Institute"/>
            <person name="Mondo S."/>
            <person name="Kjaerbolling I."/>
            <person name="Vesth T."/>
            <person name="Frisvad J.C."/>
            <person name="Nybo J.L."/>
            <person name="Theobald S."/>
            <person name="Kildgaard S."/>
            <person name="Isbrandt T."/>
            <person name="Kuo A."/>
            <person name="Sato A."/>
            <person name="Lyhne E.K."/>
            <person name="Kogle M.E."/>
            <person name="Wiebenga A."/>
            <person name="Kun R.S."/>
            <person name="Lubbers R.J."/>
            <person name="Makela M.R."/>
            <person name="Barry K."/>
            <person name="Chovatia M."/>
            <person name="Clum A."/>
            <person name="Daum C."/>
            <person name="Haridas S."/>
            <person name="He G."/>
            <person name="LaButti K."/>
            <person name="Lipzen A."/>
            <person name="Riley R."/>
            <person name="Salamov A."/>
            <person name="Simmons B.A."/>
            <person name="Magnuson J.K."/>
            <person name="Henrissat B."/>
            <person name="Mortensen U.H."/>
            <person name="Larsen T.O."/>
            <person name="Devries R.P."/>
            <person name="Grigoriev I.V."/>
            <person name="Machida M."/>
            <person name="Baker S.E."/>
            <person name="Andersen M.R."/>
            <person name="Cantor M.N."/>
            <person name="Hua S.X."/>
        </authorList>
    </citation>
    <scope>NUCLEOTIDE SEQUENCE [LARGE SCALE GENOMIC DNA]</scope>
    <source>
        <strain evidence="1 2">CBS 117616</strain>
    </source>
</reference>
<dbReference type="EMBL" id="ML735744">
    <property type="protein sequence ID" value="KAE8417006.1"/>
    <property type="molecule type" value="Genomic_DNA"/>
</dbReference>
<gene>
    <name evidence="1" type="ORF">BDV36DRAFT_190481</name>
</gene>
<sequence>MDIDGKIFGIPRSKETLDRSFSYLLFPHGLDNGKPPNGLLAVVVHALGCTIKSLSPGIRQPGITLAASTAISIWVGTLFLGSNNSNIHSASRRSGHMYVWKRVKLQISIPPDLLSLFFPFFTDCCPLGCHVPRSIIFSPTARGQVILATDDSIS</sequence>
<accession>A0ABQ6WLC9</accession>
<name>A0ABQ6WLC9_9EURO</name>
<organism evidence="1 2">
    <name type="scientific">Aspergillus pseudocaelatus</name>
    <dbReference type="NCBI Taxonomy" id="1825620"/>
    <lineage>
        <taxon>Eukaryota</taxon>
        <taxon>Fungi</taxon>
        <taxon>Dikarya</taxon>
        <taxon>Ascomycota</taxon>
        <taxon>Pezizomycotina</taxon>
        <taxon>Eurotiomycetes</taxon>
        <taxon>Eurotiomycetidae</taxon>
        <taxon>Eurotiales</taxon>
        <taxon>Aspergillaceae</taxon>
        <taxon>Aspergillus</taxon>
        <taxon>Aspergillus subgen. Circumdati</taxon>
    </lineage>
</organism>
<evidence type="ECO:0000313" key="2">
    <source>
        <dbReference type="Proteomes" id="UP000325395"/>
    </source>
</evidence>
<protein>
    <submittedName>
        <fullName evidence="1">Uncharacterized protein</fullName>
    </submittedName>
</protein>
<evidence type="ECO:0000313" key="1">
    <source>
        <dbReference type="EMBL" id="KAE8417006.1"/>
    </source>
</evidence>
<keyword evidence="2" id="KW-1185">Reference proteome</keyword>
<proteinExistence type="predicted"/>
<dbReference type="Proteomes" id="UP000325395">
    <property type="component" value="Unassembled WGS sequence"/>
</dbReference>